<gene>
    <name evidence="13" type="primary">lpxK</name>
    <name evidence="14" type="ORF">B0682_01105</name>
</gene>
<evidence type="ECO:0000256" key="3">
    <source>
        <dbReference type="ARBA" id="ARBA00012071"/>
    </source>
</evidence>
<comment type="pathway">
    <text evidence="2 13">Glycolipid biosynthesis; lipid IV(A) biosynthesis; lipid IV(A) from (3R)-3-hydroxytetradecanoyl-[acyl-carrier-protein] and UDP-N-acetyl-alpha-D-glucosamine: step 6/6.</text>
</comment>
<sequence length="392" mass="43880">MSLESVFTRAWQQQSAWLWGLAPLSWFYGGLFKLNKFCHDCGIKAVYHAPVPVIVIGNINVGGSGKTPFIIALIEYLHKLGLTIGVISRGYGGQVDKMPLLVTTDSSPDVVGDEPALIVRQTGVAMAVCPNRQQAIELLLEHHADIRLILSDDGLQHHALHRDAEWIVVDVVRGFGNRQLLPMGYLREPVSRLLDDVGMDNAGIQTELLFHVTGLDGNLKYHITQLAPNLHALPYLSQTSPLANIPTMTLCTDNVISLSAWASHHAWETQMNDDGQCLQAQAVIAMTGIGYPKRFFNSLSKLGFSITPVILPDHHQYVMTDFIKLNHLPKLPIIVTTKDAIKIFTLFHHMTDDERQFWENWQQRIWVLPITADLSTAVYQRLHQQLQALAIL</sequence>
<evidence type="ECO:0000256" key="5">
    <source>
        <dbReference type="ARBA" id="ARBA00022516"/>
    </source>
</evidence>
<dbReference type="Pfam" id="PF02606">
    <property type="entry name" value="LpxK"/>
    <property type="match status" value="2"/>
</dbReference>
<dbReference type="InterPro" id="IPR027417">
    <property type="entry name" value="P-loop_NTPase"/>
</dbReference>
<dbReference type="PANTHER" id="PTHR42724">
    <property type="entry name" value="TETRAACYLDISACCHARIDE 4'-KINASE"/>
    <property type="match status" value="1"/>
</dbReference>
<evidence type="ECO:0000256" key="7">
    <source>
        <dbReference type="ARBA" id="ARBA00022679"/>
    </source>
</evidence>
<dbReference type="GO" id="GO:0009029">
    <property type="term" value="F:lipid-A 4'-kinase activity"/>
    <property type="evidence" value="ECO:0007669"/>
    <property type="project" value="UniProtKB-UniRule"/>
</dbReference>
<keyword evidence="5 13" id="KW-0444">Lipid biosynthesis</keyword>
<evidence type="ECO:0000256" key="6">
    <source>
        <dbReference type="ARBA" id="ARBA00022556"/>
    </source>
</evidence>
<dbReference type="UniPathway" id="UPA00359">
    <property type="reaction ID" value="UER00482"/>
</dbReference>
<keyword evidence="10 13" id="KW-0067">ATP-binding</keyword>
<reference evidence="14 15" key="1">
    <citation type="submission" date="2017-02" db="EMBL/GenBank/DDBJ databases">
        <title>Draft genome sequence of Moraxella lincolnii CCUG 9405T type strain.</title>
        <authorList>
            <person name="Salva-Serra F."/>
            <person name="Engstrom-Jakobsson H."/>
            <person name="Thorell K."/>
            <person name="Jaen-Luchoro D."/>
            <person name="Gonzales-Siles L."/>
            <person name="Karlsson R."/>
            <person name="Yazdan S."/>
            <person name="Boulund F."/>
            <person name="Johnning A."/>
            <person name="Engstrand L."/>
            <person name="Kristiansson E."/>
            <person name="Moore E."/>
        </authorList>
    </citation>
    <scope>NUCLEOTIDE SEQUENCE [LARGE SCALE GENOMIC DNA]</scope>
    <source>
        <strain evidence="14 15">CCUG 9405</strain>
    </source>
</reference>
<dbReference type="Proteomes" id="UP000191094">
    <property type="component" value="Unassembled WGS sequence"/>
</dbReference>
<keyword evidence="6 13" id="KW-0441">Lipid A biosynthesis</keyword>
<dbReference type="GO" id="GO:0005886">
    <property type="term" value="C:plasma membrane"/>
    <property type="evidence" value="ECO:0007669"/>
    <property type="project" value="TreeGrafter"/>
</dbReference>
<comment type="similarity">
    <text evidence="13">Belongs to the LpxK family.</text>
</comment>
<dbReference type="EC" id="2.7.1.130" evidence="3 13"/>
<accession>A0A1T0CKL1</accession>
<dbReference type="NCBIfam" id="TIGR00682">
    <property type="entry name" value="lpxK"/>
    <property type="match status" value="1"/>
</dbReference>
<keyword evidence="7 13" id="KW-0808">Transferase</keyword>
<proteinExistence type="inferred from homology"/>
<keyword evidence="9 13" id="KW-0418">Kinase</keyword>
<evidence type="ECO:0000313" key="14">
    <source>
        <dbReference type="EMBL" id="OOS22833.1"/>
    </source>
</evidence>
<evidence type="ECO:0000256" key="8">
    <source>
        <dbReference type="ARBA" id="ARBA00022741"/>
    </source>
</evidence>
<dbReference type="EMBL" id="MUYT01000001">
    <property type="protein sequence ID" value="OOS22833.1"/>
    <property type="molecule type" value="Genomic_DNA"/>
</dbReference>
<evidence type="ECO:0000256" key="10">
    <source>
        <dbReference type="ARBA" id="ARBA00022840"/>
    </source>
</evidence>
<dbReference type="InterPro" id="IPR003758">
    <property type="entry name" value="LpxK"/>
</dbReference>
<protein>
    <recommendedName>
        <fullName evidence="4 13">Tetraacyldisaccharide 4'-kinase</fullName>
        <ecNumber evidence="3 13">2.7.1.130</ecNumber>
    </recommendedName>
    <alternativeName>
        <fullName evidence="12 13">Lipid A 4'-kinase</fullName>
    </alternativeName>
</protein>
<dbReference type="AlphaFoldDB" id="A0A1T0CKL1"/>
<dbReference type="PANTHER" id="PTHR42724:SF1">
    <property type="entry name" value="TETRAACYLDISACCHARIDE 4'-KINASE, MITOCHONDRIAL-RELATED"/>
    <property type="match status" value="1"/>
</dbReference>
<dbReference type="STRING" id="90241.B0682_01105"/>
<evidence type="ECO:0000256" key="2">
    <source>
        <dbReference type="ARBA" id="ARBA00004870"/>
    </source>
</evidence>
<evidence type="ECO:0000256" key="12">
    <source>
        <dbReference type="ARBA" id="ARBA00029757"/>
    </source>
</evidence>
<evidence type="ECO:0000256" key="1">
    <source>
        <dbReference type="ARBA" id="ARBA00002274"/>
    </source>
</evidence>
<dbReference type="GO" id="GO:0005524">
    <property type="term" value="F:ATP binding"/>
    <property type="evidence" value="ECO:0007669"/>
    <property type="project" value="UniProtKB-UniRule"/>
</dbReference>
<organism evidence="14 15">
    <name type="scientific">Lwoffella lincolnii</name>
    <dbReference type="NCBI Taxonomy" id="90241"/>
    <lineage>
        <taxon>Bacteria</taxon>
        <taxon>Pseudomonadati</taxon>
        <taxon>Pseudomonadota</taxon>
        <taxon>Gammaproteobacteria</taxon>
        <taxon>Moraxellales</taxon>
        <taxon>Moraxellaceae</taxon>
        <taxon>Lwoffella</taxon>
    </lineage>
</organism>
<comment type="function">
    <text evidence="1 13">Transfers the gamma-phosphate of ATP to the 4'-position of a tetraacyldisaccharide 1-phosphate intermediate (termed DS-1-P) to form tetraacyldisaccharide 1,4'-bis-phosphate (lipid IVA).</text>
</comment>
<evidence type="ECO:0000256" key="4">
    <source>
        <dbReference type="ARBA" id="ARBA00016436"/>
    </source>
</evidence>
<evidence type="ECO:0000256" key="9">
    <source>
        <dbReference type="ARBA" id="ARBA00022777"/>
    </source>
</evidence>
<dbReference type="OrthoDB" id="9766423at2"/>
<dbReference type="SUPFAM" id="SSF52540">
    <property type="entry name" value="P-loop containing nucleoside triphosphate hydrolases"/>
    <property type="match status" value="1"/>
</dbReference>
<name>A0A1T0CKL1_9GAMM</name>
<keyword evidence="11 13" id="KW-0443">Lipid metabolism</keyword>
<keyword evidence="15" id="KW-1185">Reference proteome</keyword>
<evidence type="ECO:0000256" key="11">
    <source>
        <dbReference type="ARBA" id="ARBA00023098"/>
    </source>
</evidence>
<dbReference type="RefSeq" id="WP_078306252.1">
    <property type="nucleotide sequence ID" value="NZ_MUYT01000001.1"/>
</dbReference>
<evidence type="ECO:0000313" key="15">
    <source>
        <dbReference type="Proteomes" id="UP000191094"/>
    </source>
</evidence>
<keyword evidence="8 13" id="KW-0547">Nucleotide-binding</keyword>
<comment type="catalytic activity">
    <reaction evidence="13">
        <text>a lipid A disaccharide + ATP = a lipid IVA + ADP + H(+)</text>
        <dbReference type="Rhea" id="RHEA:67840"/>
        <dbReference type="ChEBI" id="CHEBI:15378"/>
        <dbReference type="ChEBI" id="CHEBI:30616"/>
        <dbReference type="ChEBI" id="CHEBI:176343"/>
        <dbReference type="ChEBI" id="CHEBI:176425"/>
        <dbReference type="ChEBI" id="CHEBI:456216"/>
        <dbReference type="EC" id="2.7.1.130"/>
    </reaction>
</comment>
<dbReference type="GO" id="GO:0009245">
    <property type="term" value="P:lipid A biosynthetic process"/>
    <property type="evidence" value="ECO:0007669"/>
    <property type="project" value="UniProtKB-UniRule"/>
</dbReference>
<dbReference type="HAMAP" id="MF_00409">
    <property type="entry name" value="LpxK"/>
    <property type="match status" value="1"/>
</dbReference>
<dbReference type="GO" id="GO:0009244">
    <property type="term" value="P:lipopolysaccharide core region biosynthetic process"/>
    <property type="evidence" value="ECO:0007669"/>
    <property type="project" value="TreeGrafter"/>
</dbReference>
<comment type="caution">
    <text evidence="14">The sequence shown here is derived from an EMBL/GenBank/DDBJ whole genome shotgun (WGS) entry which is preliminary data.</text>
</comment>
<feature type="binding site" evidence="13">
    <location>
        <begin position="60"/>
        <end position="67"/>
    </location>
    <ligand>
        <name>ATP</name>
        <dbReference type="ChEBI" id="CHEBI:30616"/>
    </ligand>
</feature>
<evidence type="ECO:0000256" key="13">
    <source>
        <dbReference type="HAMAP-Rule" id="MF_00409"/>
    </source>
</evidence>